<accession>A0ABQ3TML3</accession>
<feature type="region of interest" description="Disordered" evidence="1">
    <location>
        <begin position="48"/>
        <end position="103"/>
    </location>
</feature>
<organism evidence="2 3">
    <name type="scientific">Streptomyces spororaveus</name>
    <dbReference type="NCBI Taxonomy" id="284039"/>
    <lineage>
        <taxon>Bacteria</taxon>
        <taxon>Bacillati</taxon>
        <taxon>Actinomycetota</taxon>
        <taxon>Actinomycetes</taxon>
        <taxon>Kitasatosporales</taxon>
        <taxon>Streptomycetaceae</taxon>
        <taxon>Streptomyces</taxon>
    </lineage>
</organism>
<reference evidence="3" key="1">
    <citation type="submission" date="2023-07" db="EMBL/GenBank/DDBJ databases">
        <title>Whole genome shotgun sequence of Streptomyces spororaveus NBRC 15456.</title>
        <authorList>
            <person name="Komaki H."/>
            <person name="Tamura T."/>
        </authorList>
    </citation>
    <scope>NUCLEOTIDE SEQUENCE [LARGE SCALE GENOMIC DNA]</scope>
    <source>
        <strain evidence="3">NBRC 15456</strain>
    </source>
</reference>
<evidence type="ECO:0000313" key="3">
    <source>
        <dbReference type="Proteomes" id="UP000608522"/>
    </source>
</evidence>
<feature type="compositionally biased region" description="Basic and acidic residues" evidence="1">
    <location>
        <begin position="60"/>
        <end position="72"/>
    </location>
</feature>
<name>A0ABQ3TML3_9ACTN</name>
<evidence type="ECO:0000313" key="2">
    <source>
        <dbReference type="EMBL" id="GHI81641.1"/>
    </source>
</evidence>
<sequence>MDRALRHVNSFLCRNRRRPQGRARQRFGGSDGTLALDATGWAVRTHAERSGATGFSGADPRARTGLYREGDTPVRASGAQMSEESAPVGAAGGLPAIDGPAAA</sequence>
<gene>
    <name evidence="2" type="ORF">Sspor_72020</name>
</gene>
<protein>
    <submittedName>
        <fullName evidence="2">Uncharacterized protein</fullName>
    </submittedName>
</protein>
<dbReference type="EMBL" id="BNED01000005">
    <property type="protein sequence ID" value="GHI81641.1"/>
    <property type="molecule type" value="Genomic_DNA"/>
</dbReference>
<keyword evidence="3" id="KW-1185">Reference proteome</keyword>
<comment type="caution">
    <text evidence="2">The sequence shown here is derived from an EMBL/GenBank/DDBJ whole genome shotgun (WGS) entry which is preliminary data.</text>
</comment>
<dbReference type="Proteomes" id="UP000608522">
    <property type="component" value="Unassembled WGS sequence"/>
</dbReference>
<evidence type="ECO:0000256" key="1">
    <source>
        <dbReference type="SAM" id="MobiDB-lite"/>
    </source>
</evidence>
<proteinExistence type="predicted"/>